<dbReference type="CDD" id="cd01335">
    <property type="entry name" value="Radical_SAM"/>
    <property type="match status" value="1"/>
</dbReference>
<protein>
    <submittedName>
        <fullName evidence="8">Arsenosugar biosynthesis radical SAM protein ArsS</fullName>
    </submittedName>
</protein>
<name>A0ABR7ESD0_9FIRM</name>
<keyword evidence="3" id="KW-0408">Iron</keyword>
<dbReference type="InterPro" id="IPR029063">
    <property type="entry name" value="SAM-dependent_MTases_sf"/>
</dbReference>
<dbReference type="InterPro" id="IPR058240">
    <property type="entry name" value="rSAM_sf"/>
</dbReference>
<evidence type="ECO:0000256" key="4">
    <source>
        <dbReference type="ARBA" id="ARBA00023014"/>
    </source>
</evidence>
<dbReference type="InterPro" id="IPR024521">
    <property type="entry name" value="ArsS-like_C"/>
</dbReference>
<dbReference type="SUPFAM" id="SSF102114">
    <property type="entry name" value="Radical SAM enzymes"/>
    <property type="match status" value="1"/>
</dbReference>
<keyword evidence="2" id="KW-0479">Metal-binding</keyword>
<accession>A0ABR7ESD0</accession>
<evidence type="ECO:0000256" key="1">
    <source>
        <dbReference type="ARBA" id="ARBA00022691"/>
    </source>
</evidence>
<feature type="domain" description="Methyltransferase" evidence="7">
    <location>
        <begin position="72"/>
        <end position="224"/>
    </location>
</feature>
<dbReference type="EMBL" id="JACOOY010000003">
    <property type="protein sequence ID" value="MBC5664250.1"/>
    <property type="molecule type" value="Genomic_DNA"/>
</dbReference>
<dbReference type="PANTHER" id="PTHR43728">
    <property type="entry name" value="SLR0304 PROTEIN"/>
    <property type="match status" value="1"/>
</dbReference>
<dbReference type="Pfam" id="PF13847">
    <property type="entry name" value="Methyltransf_31"/>
    <property type="match status" value="1"/>
</dbReference>
<evidence type="ECO:0000259" key="5">
    <source>
        <dbReference type="Pfam" id="PF04055"/>
    </source>
</evidence>
<dbReference type="Pfam" id="PF04055">
    <property type="entry name" value="Radical_SAM"/>
    <property type="match status" value="1"/>
</dbReference>
<reference evidence="8 9" key="1">
    <citation type="submission" date="2020-08" db="EMBL/GenBank/DDBJ databases">
        <title>Genome public.</title>
        <authorList>
            <person name="Liu C."/>
            <person name="Sun Q."/>
        </authorList>
    </citation>
    <scope>NUCLEOTIDE SEQUENCE [LARGE SCALE GENOMIC DNA]</scope>
    <source>
        <strain evidence="8 9">NSJ-36</strain>
    </source>
</reference>
<sequence length="682" mass="77541">MGKRSQIMSNDIHEQIKEYYGVILQSSDDLKTNACCCSSAPPKYVKDILPLIKDEIKNRFYGCGSPIPMGMKGCHVLDLGCGTGRDVYILSKLVGEEGHVYGVDMTPSQIEVAIRNEAAQMEAFGFEKTNTSFHLGYIEDLKSIGIEDNSIDVVTSNCVINLSPFKEQIFREVYRVLKEGGEIYFSDVFADRRLPDEIKNDPVMRGECMGGSMYLEDFRRMMEKCGFVTYYTMEKTPIQPHDFEIARLTGDIQFYSCTVRAFKCSGLEDREENYGHSATYLGTMEENKRYCDFDETFRFLKNKPLGISGNLAKILRASRFCNYFTVEGEGETHYGLFKELDQSVNPTQYDKNAKITARTLKEEVRRYDIPELMDRVKGVDELYSKEQLTTMQVNVGYRCNLSCAHCFLECGPDKTEMMSKETMDQCLQAFKTGGFRTMDITGGSPEMNPNLTYFIEAASKLGDVIVRTNLVILQKEAYAHLIDVYTENKVRIVCSLPYYNKKVVEKQRGAHVFDPAIKILQELNARGYGRQDDLRLTLVYNTDGPYLPPNEFMLEKTYREILEKEYGIVFTDLIAIGNVPIGRFGQELKHQGKLGSYLKLQSENFNEDNLPKVMCRDQINVDYDGSLYDCEYYHVLGMKPDGEAHIRELADHAPKPRKIHTCAVCYSCTAGYGSSCGGNLSH</sequence>
<evidence type="ECO:0000313" key="8">
    <source>
        <dbReference type="EMBL" id="MBC5664250.1"/>
    </source>
</evidence>
<dbReference type="Proteomes" id="UP000647235">
    <property type="component" value="Unassembled WGS sequence"/>
</dbReference>
<evidence type="ECO:0000256" key="2">
    <source>
        <dbReference type="ARBA" id="ARBA00022723"/>
    </source>
</evidence>
<feature type="domain" description="Radical SAM core" evidence="5">
    <location>
        <begin position="393"/>
        <end position="529"/>
    </location>
</feature>
<dbReference type="Gene3D" id="3.20.20.70">
    <property type="entry name" value="Aldolase class I"/>
    <property type="match status" value="1"/>
</dbReference>
<dbReference type="Pfam" id="PF12345">
    <property type="entry name" value="DUF3641"/>
    <property type="match status" value="1"/>
</dbReference>
<dbReference type="InterPro" id="IPR026351">
    <property type="entry name" value="rSAM_ArsS-like"/>
</dbReference>
<gene>
    <name evidence="8" type="primary">arsS</name>
    <name evidence="8" type="ORF">H8S07_02960</name>
</gene>
<keyword evidence="1" id="KW-0949">S-adenosyl-L-methionine</keyword>
<feature type="domain" description="Arsenosugar biosynthesis radical SAM protein ArsS-like C-terminal" evidence="6">
    <location>
        <begin position="547"/>
        <end position="678"/>
    </location>
</feature>
<organism evidence="8 9">
    <name type="scientific">Dorea hominis</name>
    <dbReference type="NCBI Taxonomy" id="2763040"/>
    <lineage>
        <taxon>Bacteria</taxon>
        <taxon>Bacillati</taxon>
        <taxon>Bacillota</taxon>
        <taxon>Clostridia</taxon>
        <taxon>Lachnospirales</taxon>
        <taxon>Lachnospiraceae</taxon>
        <taxon>Dorea</taxon>
    </lineage>
</organism>
<dbReference type="SUPFAM" id="SSF53335">
    <property type="entry name" value="S-adenosyl-L-methionine-dependent methyltransferases"/>
    <property type="match status" value="1"/>
</dbReference>
<dbReference type="SFLD" id="SFLDS00029">
    <property type="entry name" value="Radical_SAM"/>
    <property type="match status" value="1"/>
</dbReference>
<dbReference type="CDD" id="cd02440">
    <property type="entry name" value="AdoMet_MTases"/>
    <property type="match status" value="1"/>
</dbReference>
<dbReference type="PANTHER" id="PTHR43728:SF1">
    <property type="entry name" value="FE-S OXIDOREDUCTASE"/>
    <property type="match status" value="1"/>
</dbReference>
<dbReference type="InterPro" id="IPR025714">
    <property type="entry name" value="Methyltranfer_dom"/>
</dbReference>
<evidence type="ECO:0000313" key="9">
    <source>
        <dbReference type="Proteomes" id="UP000647235"/>
    </source>
</evidence>
<evidence type="ECO:0000256" key="3">
    <source>
        <dbReference type="ARBA" id="ARBA00023004"/>
    </source>
</evidence>
<dbReference type="Gene3D" id="3.40.5.100">
    <property type="match status" value="1"/>
</dbReference>
<comment type="caution">
    <text evidence="8">The sequence shown here is derived from an EMBL/GenBank/DDBJ whole genome shotgun (WGS) entry which is preliminary data.</text>
</comment>
<dbReference type="InterPro" id="IPR007197">
    <property type="entry name" value="rSAM"/>
</dbReference>
<evidence type="ECO:0000259" key="7">
    <source>
        <dbReference type="Pfam" id="PF13847"/>
    </source>
</evidence>
<evidence type="ECO:0000259" key="6">
    <source>
        <dbReference type="Pfam" id="PF12345"/>
    </source>
</evidence>
<dbReference type="NCBIfam" id="TIGR04167">
    <property type="entry name" value="rSAM_SeCys"/>
    <property type="match status" value="1"/>
</dbReference>
<dbReference type="SFLD" id="SFLDG01067">
    <property type="entry name" value="SPASM/twitch_domain_containing"/>
    <property type="match status" value="1"/>
</dbReference>
<dbReference type="InterPro" id="IPR013785">
    <property type="entry name" value="Aldolase_TIM"/>
</dbReference>
<proteinExistence type="predicted"/>
<keyword evidence="9" id="KW-1185">Reference proteome</keyword>
<dbReference type="Gene3D" id="3.40.50.150">
    <property type="entry name" value="Vaccinia Virus protein VP39"/>
    <property type="match status" value="1"/>
</dbReference>
<keyword evidence="4" id="KW-0411">Iron-sulfur</keyword>